<name>A0A224Y2C3_9ACAR</name>
<feature type="chain" id="PRO_5012940115" evidence="1">
    <location>
        <begin position="21"/>
        <end position="80"/>
    </location>
</feature>
<dbReference type="InterPro" id="IPR036880">
    <property type="entry name" value="Kunitz_BPTI_sf"/>
</dbReference>
<dbReference type="GO" id="GO:0004867">
    <property type="term" value="F:serine-type endopeptidase inhibitor activity"/>
    <property type="evidence" value="ECO:0007669"/>
    <property type="project" value="InterPro"/>
</dbReference>
<evidence type="ECO:0000256" key="1">
    <source>
        <dbReference type="SAM" id="SignalP"/>
    </source>
</evidence>
<feature type="domain" description="BPTI/Kunitz inhibitor" evidence="2">
    <location>
        <begin position="26"/>
        <end position="77"/>
    </location>
</feature>
<proteinExistence type="predicted"/>
<dbReference type="Gene3D" id="4.10.410.10">
    <property type="entry name" value="Pancreatic trypsin inhibitor Kunitz domain"/>
    <property type="match status" value="1"/>
</dbReference>
<dbReference type="PROSITE" id="PS50279">
    <property type="entry name" value="BPTI_KUNITZ_2"/>
    <property type="match status" value="1"/>
</dbReference>
<evidence type="ECO:0000259" key="2">
    <source>
        <dbReference type="PROSITE" id="PS50279"/>
    </source>
</evidence>
<sequence length="80" mass="8839">MKVLLRMAFLSTLLITMCSSDPFEGCLQHTPPASICLSITHPYGYDSNTKTCREMPSGRCGNICNKFSTLEDCKKKCSAL</sequence>
<dbReference type="EMBL" id="GFPF01000550">
    <property type="protein sequence ID" value="MAA11696.1"/>
    <property type="molecule type" value="Transcribed_RNA"/>
</dbReference>
<dbReference type="AlphaFoldDB" id="A0A224Y2C3"/>
<feature type="signal peptide" evidence="1">
    <location>
        <begin position="1"/>
        <end position="20"/>
    </location>
</feature>
<reference evidence="3" key="1">
    <citation type="journal article" date="2017" name="Parasit. Vectors">
        <title>Sialotranscriptomics of Rhipicephalus zambeziensis reveals intricate expression profiles of secretory proteins and suggests tight temporal transcriptional regulation during blood-feeding.</title>
        <authorList>
            <person name="de Castro M.H."/>
            <person name="de Klerk D."/>
            <person name="Pienaar R."/>
            <person name="Rees D.J.G."/>
            <person name="Mans B.J."/>
        </authorList>
    </citation>
    <scope>NUCLEOTIDE SEQUENCE</scope>
    <source>
        <tissue evidence="3">Salivary glands</tissue>
    </source>
</reference>
<protein>
    <submittedName>
        <fullName evidence="3">Pancreatic trypsin inhibitor</fullName>
    </submittedName>
</protein>
<keyword evidence="1" id="KW-0732">Signal</keyword>
<accession>A0A224Y2C3</accession>
<dbReference type="InterPro" id="IPR002223">
    <property type="entry name" value="Kunitz_BPTI"/>
</dbReference>
<organism evidence="3">
    <name type="scientific">Rhipicephalus zambeziensis</name>
    <dbReference type="NCBI Taxonomy" id="60191"/>
    <lineage>
        <taxon>Eukaryota</taxon>
        <taxon>Metazoa</taxon>
        <taxon>Ecdysozoa</taxon>
        <taxon>Arthropoda</taxon>
        <taxon>Chelicerata</taxon>
        <taxon>Arachnida</taxon>
        <taxon>Acari</taxon>
        <taxon>Parasitiformes</taxon>
        <taxon>Ixodida</taxon>
        <taxon>Ixodoidea</taxon>
        <taxon>Ixodidae</taxon>
        <taxon>Rhipicephalinae</taxon>
        <taxon>Rhipicephalus</taxon>
        <taxon>Rhipicephalus</taxon>
    </lineage>
</organism>
<dbReference type="Pfam" id="PF00014">
    <property type="entry name" value="Kunitz_BPTI"/>
    <property type="match status" value="1"/>
</dbReference>
<evidence type="ECO:0000313" key="3">
    <source>
        <dbReference type="EMBL" id="MAA11696.1"/>
    </source>
</evidence>
<dbReference type="SUPFAM" id="SSF57362">
    <property type="entry name" value="BPTI-like"/>
    <property type="match status" value="1"/>
</dbReference>